<dbReference type="GeneID" id="101580490"/>
<evidence type="ECO:0000313" key="4">
    <source>
        <dbReference type="RefSeq" id="XP_004647982.2"/>
    </source>
</evidence>
<dbReference type="FunCoup" id="A0A6P3FY50">
    <property type="interactions" value="14"/>
</dbReference>
<evidence type="ECO:0000256" key="2">
    <source>
        <dbReference type="SAM" id="SignalP"/>
    </source>
</evidence>
<dbReference type="Pfam" id="PF15757">
    <property type="entry name" value="Amelotin"/>
    <property type="match status" value="1"/>
</dbReference>
<evidence type="ECO:0000313" key="3">
    <source>
        <dbReference type="Proteomes" id="UP000515203"/>
    </source>
</evidence>
<proteinExistence type="predicted"/>
<dbReference type="CTD" id="401138"/>
<dbReference type="RefSeq" id="XP_004647982.2">
    <property type="nucleotide sequence ID" value="XM_004647925.2"/>
</dbReference>
<dbReference type="GO" id="GO:0005911">
    <property type="term" value="C:cell-cell junction"/>
    <property type="evidence" value="ECO:0007669"/>
    <property type="project" value="TreeGrafter"/>
</dbReference>
<evidence type="ECO:0000256" key="1">
    <source>
        <dbReference type="SAM" id="MobiDB-lite"/>
    </source>
</evidence>
<dbReference type="GO" id="GO:0070175">
    <property type="term" value="P:positive regulation of enamel mineralization"/>
    <property type="evidence" value="ECO:0007669"/>
    <property type="project" value="InterPro"/>
</dbReference>
<organism evidence="3 4">
    <name type="scientific">Octodon degus</name>
    <name type="common">Degu</name>
    <name type="synonym">Sciurus degus</name>
    <dbReference type="NCBI Taxonomy" id="10160"/>
    <lineage>
        <taxon>Eukaryota</taxon>
        <taxon>Metazoa</taxon>
        <taxon>Chordata</taxon>
        <taxon>Craniata</taxon>
        <taxon>Vertebrata</taxon>
        <taxon>Euteleostomi</taxon>
        <taxon>Mammalia</taxon>
        <taxon>Eutheria</taxon>
        <taxon>Euarchontoglires</taxon>
        <taxon>Glires</taxon>
        <taxon>Rodentia</taxon>
        <taxon>Hystricomorpha</taxon>
        <taxon>Octodontidae</taxon>
        <taxon>Octodon</taxon>
    </lineage>
</organism>
<dbReference type="InParanoid" id="A0A6P3FY50"/>
<dbReference type="AlphaFoldDB" id="A0A6P3FY50"/>
<gene>
    <name evidence="4" type="primary">Amtn</name>
</gene>
<dbReference type="Proteomes" id="UP000515203">
    <property type="component" value="Unplaced"/>
</dbReference>
<accession>A0A6P3FY50</accession>
<reference evidence="4" key="1">
    <citation type="submission" date="2025-08" db="UniProtKB">
        <authorList>
            <consortium name="RefSeq"/>
        </authorList>
    </citation>
    <scope>IDENTIFICATION</scope>
</reference>
<dbReference type="GO" id="GO:0042475">
    <property type="term" value="P:odontogenesis of dentin-containing tooth"/>
    <property type="evidence" value="ECO:0007669"/>
    <property type="project" value="InterPro"/>
</dbReference>
<feature type="compositionally biased region" description="Low complexity" evidence="1">
    <location>
        <begin position="29"/>
        <end position="45"/>
    </location>
</feature>
<feature type="chain" id="PRO_5028042332" evidence="2">
    <location>
        <begin position="17"/>
        <end position="213"/>
    </location>
</feature>
<feature type="signal peptide" evidence="2">
    <location>
        <begin position="1"/>
        <end position="16"/>
    </location>
</feature>
<dbReference type="InterPro" id="IPR031501">
    <property type="entry name" value="Amelotin"/>
</dbReference>
<dbReference type="PANTHER" id="PTHR36858">
    <property type="entry name" value="AMELOTIN"/>
    <property type="match status" value="1"/>
</dbReference>
<dbReference type="GO" id="GO:0005604">
    <property type="term" value="C:basement membrane"/>
    <property type="evidence" value="ECO:0007669"/>
    <property type="project" value="TreeGrafter"/>
</dbReference>
<keyword evidence="2" id="KW-0732">Signal</keyword>
<dbReference type="OrthoDB" id="9837242at2759"/>
<dbReference type="PANTHER" id="PTHR36858:SF1">
    <property type="entry name" value="AMELOTIN"/>
    <property type="match status" value="1"/>
</dbReference>
<protein>
    <submittedName>
        <fullName evidence="4">Amelotin</fullName>
    </submittedName>
</protein>
<keyword evidence="3" id="KW-1185">Reference proteome</keyword>
<feature type="region of interest" description="Disordered" evidence="1">
    <location>
        <begin position="25"/>
        <end position="45"/>
    </location>
</feature>
<sequence>MKTAILLLCLLGSAQSLPKQLNSALEVSPTKPTPDQVTPQKQQQSSQVFPSLSLIPLTQLLTLGSDLQLLTPAPGATPAAHTLPLTLGTVNGQNQLQPQMLPIFVAQLGAQAAILSSEELPLGPQIFTGLLLHPFFPGGILPISQAGANPDGQDGALPAGQTGANANIQATTVGQLSTSGVTDDDFEVTTPAGIQRATHTTKQTITGSPNRIH</sequence>
<name>A0A6P3FY50_OCTDE</name>